<dbReference type="GeneID" id="36629658"/>
<accession>A0A2T4A1E7</accession>
<dbReference type="AlphaFoldDB" id="A0A2T4A1E7"/>
<organism evidence="1 2">
    <name type="scientific">Trichoderma harzianum CBS 226.95</name>
    <dbReference type="NCBI Taxonomy" id="983964"/>
    <lineage>
        <taxon>Eukaryota</taxon>
        <taxon>Fungi</taxon>
        <taxon>Dikarya</taxon>
        <taxon>Ascomycota</taxon>
        <taxon>Pezizomycotina</taxon>
        <taxon>Sordariomycetes</taxon>
        <taxon>Hypocreomycetidae</taxon>
        <taxon>Hypocreales</taxon>
        <taxon>Hypocreaceae</taxon>
        <taxon>Trichoderma</taxon>
    </lineage>
</organism>
<dbReference type="EMBL" id="KZ679687">
    <property type="protein sequence ID" value="PTB50890.1"/>
    <property type="molecule type" value="Genomic_DNA"/>
</dbReference>
<evidence type="ECO:0000313" key="2">
    <source>
        <dbReference type="Proteomes" id="UP000241690"/>
    </source>
</evidence>
<name>A0A2T4A1E7_TRIHA</name>
<dbReference type="Proteomes" id="UP000241690">
    <property type="component" value="Unassembled WGS sequence"/>
</dbReference>
<reference evidence="1 2" key="1">
    <citation type="submission" date="2016-07" db="EMBL/GenBank/DDBJ databases">
        <title>Multiple horizontal gene transfer events from other fungi enriched the ability of initially mycotrophic Trichoderma (Ascomycota) to feed on dead plant biomass.</title>
        <authorList>
            <consortium name="DOE Joint Genome Institute"/>
            <person name="Aerts A."/>
            <person name="Atanasova L."/>
            <person name="Chenthamara K."/>
            <person name="Zhang J."/>
            <person name="Grujic M."/>
            <person name="Henrissat B."/>
            <person name="Kuo A."/>
            <person name="Salamov A."/>
            <person name="Lipzen A."/>
            <person name="Labutti K."/>
            <person name="Barry K."/>
            <person name="Miao Y."/>
            <person name="Rahimi M.J."/>
            <person name="Shen Q."/>
            <person name="Grigoriev I.V."/>
            <person name="Kubicek C.P."/>
            <person name="Druzhinina I.S."/>
        </authorList>
    </citation>
    <scope>NUCLEOTIDE SEQUENCE [LARGE SCALE GENOMIC DNA]</scope>
    <source>
        <strain evidence="1 2">CBS 226.95</strain>
    </source>
</reference>
<keyword evidence="2" id="KW-1185">Reference proteome</keyword>
<dbReference type="RefSeq" id="XP_024770567.1">
    <property type="nucleotide sequence ID" value="XM_024921083.1"/>
</dbReference>
<protein>
    <submittedName>
        <fullName evidence="1">Uncharacterized protein</fullName>
    </submittedName>
</protein>
<gene>
    <name evidence="1" type="ORF">M431DRAFT_540857</name>
</gene>
<proteinExistence type="predicted"/>
<sequence length="354" mass="41444">MSNDTSISTKDGTEGHLDTSFPFIRLPPELRIKIQEATIRNFQRGAHFFSISKGPRRNGRIIGHSTLDIEDVYGFDLTAPKSQTSPSSAQDWFAGNPSAYVKDVGLWTMCWESRDVITKRYKRLDERMNTNSGPIKRSQFVSCHFTRDMEECQFKVSPAQDLFCIQLDRARDPCTWYIIPFYRLPGSLSVTKLTNTAIEYDTNWLIPWETGSVVPYLENSPRGCFIRTLWAMAEGKMPPGCQFWIIDRNIQRRDKPWATFMHSEDDTTDEQEKPKPLVFQGLNKRYVEVRGMEECDWDALRQNTVFHFLHWLQIKAGFNANWMMRHRGRFERNRPPLQHRDLDEMVKVLCEEEL</sequence>
<evidence type="ECO:0000313" key="1">
    <source>
        <dbReference type="EMBL" id="PTB50890.1"/>
    </source>
</evidence>